<dbReference type="AlphaFoldDB" id="A0A9W8ZR10"/>
<accession>A0A9W8ZR10</accession>
<comment type="caution">
    <text evidence="8">The sequence shown here is derived from an EMBL/GenBank/DDBJ whole genome shotgun (WGS) entry which is preliminary data.</text>
</comment>
<keyword evidence="4" id="KW-0862">Zinc</keyword>
<dbReference type="SMART" id="SM00401">
    <property type="entry name" value="ZnF_GATA"/>
    <property type="match status" value="2"/>
</dbReference>
<keyword evidence="5" id="KW-0539">Nucleus</keyword>
<keyword evidence="2" id="KW-0479">Metal-binding</keyword>
<dbReference type="GO" id="GO:0045944">
    <property type="term" value="P:positive regulation of transcription by RNA polymerase II"/>
    <property type="evidence" value="ECO:0007669"/>
    <property type="project" value="TreeGrafter"/>
</dbReference>
<evidence type="ECO:0000256" key="2">
    <source>
        <dbReference type="ARBA" id="ARBA00022723"/>
    </source>
</evidence>
<evidence type="ECO:0000256" key="4">
    <source>
        <dbReference type="ARBA" id="ARBA00022833"/>
    </source>
</evidence>
<dbReference type="InterPro" id="IPR039355">
    <property type="entry name" value="Transcription_factor_GATA"/>
</dbReference>
<dbReference type="InterPro" id="IPR000679">
    <property type="entry name" value="Znf_GATA"/>
</dbReference>
<name>A0A9W8ZR10_9AGAR</name>
<reference evidence="8" key="2">
    <citation type="journal article" date="2023" name="Proc. Natl. Acad. Sci. U.S.A.">
        <title>A global phylogenomic analysis of the shiitake genus Lentinula.</title>
        <authorList>
            <person name="Sierra-Patev S."/>
            <person name="Min B."/>
            <person name="Naranjo-Ortiz M."/>
            <person name="Looney B."/>
            <person name="Konkel Z."/>
            <person name="Slot J.C."/>
            <person name="Sakamoto Y."/>
            <person name="Steenwyk J.L."/>
            <person name="Rokas A."/>
            <person name="Carro J."/>
            <person name="Camarero S."/>
            <person name="Ferreira P."/>
            <person name="Molpeceres G."/>
            <person name="Ruiz-Duenas F.J."/>
            <person name="Serrano A."/>
            <person name="Henrissat B."/>
            <person name="Drula E."/>
            <person name="Hughes K.W."/>
            <person name="Mata J.L."/>
            <person name="Ishikawa N.K."/>
            <person name="Vargas-Isla R."/>
            <person name="Ushijima S."/>
            <person name="Smith C.A."/>
            <person name="Donoghue J."/>
            <person name="Ahrendt S."/>
            <person name="Andreopoulos W."/>
            <person name="He G."/>
            <person name="LaButti K."/>
            <person name="Lipzen A."/>
            <person name="Ng V."/>
            <person name="Riley R."/>
            <person name="Sandor L."/>
            <person name="Barry K."/>
            <person name="Martinez A.T."/>
            <person name="Xiao Y."/>
            <person name="Gibbons J.G."/>
            <person name="Terashima K."/>
            <person name="Grigoriev I.V."/>
            <person name="Hibbett D."/>
        </authorList>
    </citation>
    <scope>NUCLEOTIDE SEQUENCE</scope>
    <source>
        <strain evidence="8">Sp2 HRB7682 ss15</strain>
    </source>
</reference>
<organism evidence="8 9">
    <name type="scientific">Lentinula lateritia</name>
    <dbReference type="NCBI Taxonomy" id="40482"/>
    <lineage>
        <taxon>Eukaryota</taxon>
        <taxon>Fungi</taxon>
        <taxon>Dikarya</taxon>
        <taxon>Basidiomycota</taxon>
        <taxon>Agaricomycotina</taxon>
        <taxon>Agaricomycetes</taxon>
        <taxon>Agaricomycetidae</taxon>
        <taxon>Agaricales</taxon>
        <taxon>Marasmiineae</taxon>
        <taxon>Omphalotaceae</taxon>
        <taxon>Lentinula</taxon>
    </lineage>
</organism>
<dbReference type="GO" id="GO:0000978">
    <property type="term" value="F:RNA polymerase II cis-regulatory region sequence-specific DNA binding"/>
    <property type="evidence" value="ECO:0007669"/>
    <property type="project" value="TreeGrafter"/>
</dbReference>
<proteinExistence type="predicted"/>
<dbReference type="PROSITE" id="PS50114">
    <property type="entry name" value="GATA_ZN_FINGER_2"/>
    <property type="match status" value="2"/>
</dbReference>
<dbReference type="PANTHER" id="PTHR10071">
    <property type="entry name" value="TRANSCRIPTION FACTOR GATA FAMILY MEMBER"/>
    <property type="match status" value="1"/>
</dbReference>
<feature type="domain" description="GATA-type" evidence="7">
    <location>
        <begin position="24"/>
        <end position="60"/>
    </location>
</feature>
<gene>
    <name evidence="8" type="ORF">C8J55DRAFT_442276</name>
</gene>
<evidence type="ECO:0000259" key="7">
    <source>
        <dbReference type="PROSITE" id="PS50114"/>
    </source>
</evidence>
<dbReference type="Proteomes" id="UP001150238">
    <property type="component" value="Unassembled WGS sequence"/>
</dbReference>
<dbReference type="GO" id="GO:0005634">
    <property type="term" value="C:nucleus"/>
    <property type="evidence" value="ECO:0007669"/>
    <property type="project" value="UniProtKB-SubCell"/>
</dbReference>
<reference evidence="8" key="1">
    <citation type="submission" date="2022-08" db="EMBL/GenBank/DDBJ databases">
        <authorList>
            <consortium name="DOE Joint Genome Institute"/>
            <person name="Min B."/>
            <person name="Riley R."/>
            <person name="Sierra-Patev S."/>
            <person name="Naranjo-Ortiz M."/>
            <person name="Looney B."/>
            <person name="Konkel Z."/>
            <person name="Slot J.C."/>
            <person name="Sakamoto Y."/>
            <person name="Steenwyk J.L."/>
            <person name="Rokas A."/>
            <person name="Carro J."/>
            <person name="Camarero S."/>
            <person name="Ferreira P."/>
            <person name="Molpeceres G."/>
            <person name="Ruiz-Duenas F.J."/>
            <person name="Serrano A."/>
            <person name="Henrissat B."/>
            <person name="Drula E."/>
            <person name="Hughes K.W."/>
            <person name="Mata J.L."/>
            <person name="Ishikawa N.K."/>
            <person name="Vargas-Isla R."/>
            <person name="Ushijima S."/>
            <person name="Smith C.A."/>
            <person name="Ahrendt S."/>
            <person name="Andreopoulos W."/>
            <person name="He G."/>
            <person name="Labutti K."/>
            <person name="Lipzen A."/>
            <person name="Ng V."/>
            <person name="Sandor L."/>
            <person name="Barry K."/>
            <person name="Martinez A.T."/>
            <person name="Xiao Y."/>
            <person name="Gibbons J.G."/>
            <person name="Terashima K."/>
            <person name="Hibbett D.S."/>
            <person name="Grigoriev I.V."/>
        </authorList>
    </citation>
    <scope>NUCLEOTIDE SEQUENCE</scope>
    <source>
        <strain evidence="8">Sp2 HRB7682 ss15</strain>
    </source>
</reference>
<evidence type="ECO:0000313" key="9">
    <source>
        <dbReference type="Proteomes" id="UP001150238"/>
    </source>
</evidence>
<dbReference type="GO" id="GO:0000122">
    <property type="term" value="P:negative regulation of transcription by RNA polymerase II"/>
    <property type="evidence" value="ECO:0007669"/>
    <property type="project" value="TreeGrafter"/>
</dbReference>
<dbReference type="PANTHER" id="PTHR10071:SF281">
    <property type="entry name" value="BOX A-BINDING FACTOR-RELATED"/>
    <property type="match status" value="1"/>
</dbReference>
<evidence type="ECO:0000256" key="1">
    <source>
        <dbReference type="ARBA" id="ARBA00004123"/>
    </source>
</evidence>
<dbReference type="Gene3D" id="3.30.50.10">
    <property type="entry name" value="Erythroid Transcription Factor GATA-1, subunit A"/>
    <property type="match status" value="2"/>
</dbReference>
<dbReference type="EMBL" id="JANVFS010000058">
    <property type="protein sequence ID" value="KAJ4464503.1"/>
    <property type="molecule type" value="Genomic_DNA"/>
</dbReference>
<dbReference type="InterPro" id="IPR013088">
    <property type="entry name" value="Znf_NHR/GATA"/>
</dbReference>
<feature type="domain" description="GATA-type" evidence="7">
    <location>
        <begin position="87"/>
        <end position="123"/>
    </location>
</feature>
<evidence type="ECO:0000313" key="8">
    <source>
        <dbReference type="EMBL" id="KAJ4464503.1"/>
    </source>
</evidence>
<sequence length="123" mass="14104">MACTAAQPRTAIFKFTRGVCTSRFHGTLRCHPPGAVHTPFWRKWLNNELNCNACGLYSRLVIFDKEDQPFSPLYSLWLGIVKYIFQHAMVTPLWRKDDQGKMICNGCGLYCKKYGSPRPIGMK</sequence>
<keyword evidence="3 6" id="KW-0863">Zinc-finger</keyword>
<comment type="subcellular location">
    <subcellularLocation>
        <location evidence="1">Nucleus</location>
    </subcellularLocation>
</comment>
<evidence type="ECO:0000256" key="6">
    <source>
        <dbReference type="PROSITE-ProRule" id="PRU00094"/>
    </source>
</evidence>
<dbReference type="CDD" id="cd00202">
    <property type="entry name" value="ZnF_GATA"/>
    <property type="match status" value="1"/>
</dbReference>
<dbReference type="SUPFAM" id="SSF57716">
    <property type="entry name" value="Glucocorticoid receptor-like (DNA-binding domain)"/>
    <property type="match status" value="2"/>
</dbReference>
<dbReference type="Pfam" id="PF00320">
    <property type="entry name" value="GATA"/>
    <property type="match status" value="1"/>
</dbReference>
<dbReference type="GO" id="GO:0008270">
    <property type="term" value="F:zinc ion binding"/>
    <property type="evidence" value="ECO:0007669"/>
    <property type="project" value="UniProtKB-KW"/>
</dbReference>
<protein>
    <recommendedName>
        <fullName evidence="7">GATA-type domain-containing protein</fullName>
    </recommendedName>
</protein>
<evidence type="ECO:0000256" key="3">
    <source>
        <dbReference type="ARBA" id="ARBA00022771"/>
    </source>
</evidence>
<dbReference type="GO" id="GO:0000981">
    <property type="term" value="F:DNA-binding transcription factor activity, RNA polymerase II-specific"/>
    <property type="evidence" value="ECO:0007669"/>
    <property type="project" value="TreeGrafter"/>
</dbReference>
<evidence type="ECO:0000256" key="5">
    <source>
        <dbReference type="ARBA" id="ARBA00023242"/>
    </source>
</evidence>